<evidence type="ECO:0000256" key="7">
    <source>
        <dbReference type="ARBA" id="ARBA00023065"/>
    </source>
</evidence>
<evidence type="ECO:0000256" key="1">
    <source>
        <dbReference type="ARBA" id="ARBA00004429"/>
    </source>
</evidence>
<organism evidence="11 12">
    <name type="scientific">Alcaligenes xylosoxydans xylosoxydans</name>
    <name type="common">Achromobacter xylosoxidans</name>
    <dbReference type="NCBI Taxonomy" id="85698"/>
    <lineage>
        <taxon>Bacteria</taxon>
        <taxon>Pseudomonadati</taxon>
        <taxon>Pseudomonadota</taxon>
        <taxon>Betaproteobacteria</taxon>
        <taxon>Burkholderiales</taxon>
        <taxon>Alcaligenaceae</taxon>
        <taxon>Achromobacter</taxon>
    </lineage>
</organism>
<keyword evidence="5 10" id="KW-0812">Transmembrane</keyword>
<evidence type="ECO:0000256" key="9">
    <source>
        <dbReference type="ARBA" id="ARBA00031636"/>
    </source>
</evidence>
<proteinExistence type="predicted"/>
<dbReference type="GO" id="GO:0015297">
    <property type="term" value="F:antiporter activity"/>
    <property type="evidence" value="ECO:0007669"/>
    <property type="project" value="UniProtKB-KW"/>
</dbReference>
<keyword evidence="4" id="KW-1003">Cell membrane</keyword>
<dbReference type="PIRSF" id="PIRSF006603">
    <property type="entry name" value="DinF"/>
    <property type="match status" value="1"/>
</dbReference>
<keyword evidence="6 10" id="KW-1133">Transmembrane helix</keyword>
<evidence type="ECO:0000313" key="11">
    <source>
        <dbReference type="EMBL" id="AMG35925.1"/>
    </source>
</evidence>
<dbReference type="GO" id="GO:0006811">
    <property type="term" value="P:monoatomic ion transport"/>
    <property type="evidence" value="ECO:0007669"/>
    <property type="project" value="UniProtKB-KW"/>
</dbReference>
<dbReference type="PANTHER" id="PTHR43298:SF2">
    <property type="entry name" value="FMN_FAD EXPORTER YEEO-RELATED"/>
    <property type="match status" value="1"/>
</dbReference>
<feature type="transmembrane region" description="Helical" evidence="10">
    <location>
        <begin position="425"/>
        <end position="444"/>
    </location>
</feature>
<sequence length="464" mass="49443">MPACRRAAWKREIVATLLLSLPLVLTNLAQIAMTVTDVMFIGHLGSQPLAASALGANLYSAIAFFALGLVSATAPMVARAEGARRNSVRDVRRTVRQGLWTAVLVSVPGCLALWYGEQILLLLRQPPELAAPAGQYLRALLWAMPPFLGFLVLRSFVAALQQARWAFIVAVGAILFNVLGNWVLVFGNLGFPALGLIGAGVASAVASLSLFLGMVVVVLRDRRFRRYRLFGDLLQPDWKRLKAFWKLGLPIGVATAFEVTIFNAAAFLIGWLGESELAAHAIAIQIASVTFMIPYGVAQAATVRVGYAQGAGDSVGVTRAGWSAFGLGIGSMVIAAALMVTVPYALVSVFMDVRDPANAKVLAFAVSYLAVAAVFQIVDGAQVLGAGMLRGLHDTRVPMIYAAIGYWGVGLPCGAWLAFQAGWRGVGIWSGLAIGLSVVAVLMMQRWARRGTLGLVGRRVSHMP</sequence>
<evidence type="ECO:0000256" key="2">
    <source>
        <dbReference type="ARBA" id="ARBA00022448"/>
    </source>
</evidence>
<dbReference type="CDD" id="cd13131">
    <property type="entry name" value="MATE_NorM_like"/>
    <property type="match status" value="1"/>
</dbReference>
<dbReference type="Pfam" id="PF01554">
    <property type="entry name" value="MatE"/>
    <property type="match status" value="2"/>
</dbReference>
<keyword evidence="7" id="KW-0406">Ion transport</keyword>
<evidence type="ECO:0000256" key="10">
    <source>
        <dbReference type="SAM" id="Phobius"/>
    </source>
</evidence>
<name>A0A0X8NX37_ALCXX</name>
<keyword evidence="2" id="KW-0813">Transport</keyword>
<keyword evidence="3" id="KW-0050">Antiport</keyword>
<dbReference type="EMBL" id="CP014060">
    <property type="protein sequence ID" value="AMG35925.1"/>
    <property type="molecule type" value="Genomic_DNA"/>
</dbReference>
<dbReference type="AlphaFoldDB" id="A0A0X8NX37"/>
<evidence type="ECO:0000256" key="8">
    <source>
        <dbReference type="ARBA" id="ARBA00023136"/>
    </source>
</evidence>
<accession>A0A0X8NX37</accession>
<dbReference type="PANTHER" id="PTHR43298">
    <property type="entry name" value="MULTIDRUG RESISTANCE PROTEIN NORM-RELATED"/>
    <property type="match status" value="1"/>
</dbReference>
<dbReference type="InterPro" id="IPR050222">
    <property type="entry name" value="MATE_MdtK"/>
</dbReference>
<feature type="transmembrane region" description="Helical" evidence="10">
    <location>
        <begin position="277"/>
        <end position="297"/>
    </location>
</feature>
<comment type="subcellular location">
    <subcellularLocation>
        <location evidence="1">Cell inner membrane</location>
        <topology evidence="1">Multi-pass membrane protein</topology>
    </subcellularLocation>
</comment>
<dbReference type="RefSeq" id="WP_006394166.1">
    <property type="nucleotide sequence ID" value="NZ_CP014060.2"/>
</dbReference>
<reference evidence="12" key="1">
    <citation type="submission" date="2015-12" db="EMBL/GenBank/DDBJ databases">
        <title>FDA dAtabase for Regulatory Grade micrObial Sequences (FDA-ARGOS): Supporting development and validation of Infectious Disease Dx tests.</title>
        <authorList>
            <person name="Case J."/>
            <person name="Tallon L."/>
            <person name="Sadzewicz L."/>
            <person name="Sengamalay N."/>
            <person name="Ott S."/>
            <person name="Godinez A."/>
            <person name="Nagaraj S."/>
            <person name="Nadendla S."/>
            <person name="Sichtig H."/>
        </authorList>
    </citation>
    <scope>NUCLEOTIDE SEQUENCE [LARGE SCALE GENOMIC DNA]</scope>
    <source>
        <strain evidence="12">FDAARGOS_147</strain>
    </source>
</reference>
<evidence type="ECO:0000256" key="3">
    <source>
        <dbReference type="ARBA" id="ARBA00022449"/>
    </source>
</evidence>
<evidence type="ECO:0000256" key="6">
    <source>
        <dbReference type="ARBA" id="ARBA00022989"/>
    </source>
</evidence>
<dbReference type="NCBIfam" id="TIGR00797">
    <property type="entry name" value="matE"/>
    <property type="match status" value="1"/>
</dbReference>
<protein>
    <recommendedName>
        <fullName evidence="9">Multidrug-efflux transporter</fullName>
    </recommendedName>
</protein>
<feature type="transmembrane region" description="Helical" evidence="10">
    <location>
        <begin position="99"/>
        <end position="116"/>
    </location>
</feature>
<feature type="transmembrane region" description="Helical" evidence="10">
    <location>
        <begin position="136"/>
        <end position="153"/>
    </location>
</feature>
<gene>
    <name evidence="11" type="ORF">AL504_07690</name>
</gene>
<feature type="transmembrane region" description="Helical" evidence="10">
    <location>
        <begin position="193"/>
        <end position="219"/>
    </location>
</feature>
<dbReference type="Proteomes" id="UP000060602">
    <property type="component" value="Chromosome"/>
</dbReference>
<feature type="transmembrane region" description="Helical" evidence="10">
    <location>
        <begin position="359"/>
        <end position="378"/>
    </location>
</feature>
<dbReference type="InterPro" id="IPR048279">
    <property type="entry name" value="MdtK-like"/>
</dbReference>
<feature type="transmembrane region" description="Helical" evidence="10">
    <location>
        <begin position="58"/>
        <end position="78"/>
    </location>
</feature>
<feature type="transmembrane region" description="Helical" evidence="10">
    <location>
        <begin position="247"/>
        <end position="271"/>
    </location>
</feature>
<dbReference type="GO" id="GO:0042910">
    <property type="term" value="F:xenobiotic transmembrane transporter activity"/>
    <property type="evidence" value="ECO:0007669"/>
    <property type="project" value="InterPro"/>
</dbReference>
<evidence type="ECO:0000256" key="4">
    <source>
        <dbReference type="ARBA" id="ARBA00022475"/>
    </source>
</evidence>
<dbReference type="InterPro" id="IPR002528">
    <property type="entry name" value="MATE_fam"/>
</dbReference>
<dbReference type="GO" id="GO:0005886">
    <property type="term" value="C:plasma membrane"/>
    <property type="evidence" value="ECO:0007669"/>
    <property type="project" value="UniProtKB-SubCell"/>
</dbReference>
<evidence type="ECO:0000313" key="12">
    <source>
        <dbReference type="Proteomes" id="UP000060602"/>
    </source>
</evidence>
<evidence type="ECO:0000256" key="5">
    <source>
        <dbReference type="ARBA" id="ARBA00022692"/>
    </source>
</evidence>
<feature type="transmembrane region" description="Helical" evidence="10">
    <location>
        <begin position="165"/>
        <end position="187"/>
    </location>
</feature>
<feature type="transmembrane region" description="Helical" evidence="10">
    <location>
        <begin position="399"/>
        <end position="419"/>
    </location>
</feature>
<feature type="transmembrane region" description="Helical" evidence="10">
    <location>
        <begin position="324"/>
        <end position="347"/>
    </location>
</feature>
<keyword evidence="8 10" id="KW-0472">Membrane</keyword>